<evidence type="ECO:0000256" key="6">
    <source>
        <dbReference type="SAM" id="Coils"/>
    </source>
</evidence>
<evidence type="ECO:0000313" key="11">
    <source>
        <dbReference type="Proteomes" id="UP001146793"/>
    </source>
</evidence>
<evidence type="ECO:0000256" key="8">
    <source>
        <dbReference type="SAM" id="Phobius"/>
    </source>
</evidence>
<dbReference type="Pfam" id="PF00560">
    <property type="entry name" value="LRR_1"/>
    <property type="match status" value="1"/>
</dbReference>
<keyword evidence="4" id="KW-0547">Nucleotide-binding</keyword>
<keyword evidence="6" id="KW-0175">Coiled coil</keyword>
<dbReference type="EMBL" id="JANTQA010000048">
    <property type="protein sequence ID" value="KAJ3431266.1"/>
    <property type="molecule type" value="Genomic_DNA"/>
</dbReference>
<keyword evidence="8" id="KW-1133">Transmembrane helix</keyword>
<name>A0AAV7YNK3_9EUKA</name>
<dbReference type="SMART" id="SM00364">
    <property type="entry name" value="LRR_BAC"/>
    <property type="match status" value="18"/>
</dbReference>
<keyword evidence="3" id="KW-0677">Repeat</keyword>
<feature type="compositionally biased region" description="Basic and acidic residues" evidence="7">
    <location>
        <begin position="1248"/>
        <end position="1261"/>
    </location>
</feature>
<dbReference type="PANTHER" id="PTHR48056:SF81">
    <property type="entry name" value="RECEPTOR PROTEIN-TYROSINE KINASE CEPR1"/>
    <property type="match status" value="1"/>
</dbReference>
<gene>
    <name evidence="10" type="ORF">M0812_02944</name>
</gene>
<dbReference type="GO" id="GO:0016020">
    <property type="term" value="C:membrane"/>
    <property type="evidence" value="ECO:0007669"/>
    <property type="project" value="UniProtKB-SubCell"/>
</dbReference>
<dbReference type="InterPro" id="IPR003591">
    <property type="entry name" value="Leu-rich_rpt_typical-subtyp"/>
</dbReference>
<feature type="transmembrane region" description="Helical" evidence="8">
    <location>
        <begin position="1384"/>
        <end position="1406"/>
    </location>
</feature>
<proteinExistence type="predicted"/>
<dbReference type="InterPro" id="IPR001611">
    <property type="entry name" value="Leu-rich_rpt"/>
</dbReference>
<evidence type="ECO:0000313" key="10">
    <source>
        <dbReference type="EMBL" id="KAJ3431266.1"/>
    </source>
</evidence>
<feature type="domain" description="Disease resistance R13L4/SHOC-2-like LRR" evidence="9">
    <location>
        <begin position="153"/>
        <end position="268"/>
    </location>
</feature>
<dbReference type="Pfam" id="PF13855">
    <property type="entry name" value="LRR_8"/>
    <property type="match status" value="2"/>
</dbReference>
<organism evidence="10 11">
    <name type="scientific">Anaeramoeba flamelloides</name>
    <dbReference type="NCBI Taxonomy" id="1746091"/>
    <lineage>
        <taxon>Eukaryota</taxon>
        <taxon>Metamonada</taxon>
        <taxon>Anaeramoebidae</taxon>
        <taxon>Anaeramoeba</taxon>
    </lineage>
</organism>
<feature type="transmembrane region" description="Helical" evidence="8">
    <location>
        <begin position="1168"/>
        <end position="1187"/>
    </location>
</feature>
<feature type="region of interest" description="Disordered" evidence="7">
    <location>
        <begin position="1235"/>
        <end position="1281"/>
    </location>
</feature>
<evidence type="ECO:0000256" key="1">
    <source>
        <dbReference type="ARBA" id="ARBA00004167"/>
    </source>
</evidence>
<comment type="subcellular location">
    <subcellularLocation>
        <location evidence="1">Membrane</location>
        <topology evidence="1">Single-pass membrane protein</topology>
    </subcellularLocation>
</comment>
<dbReference type="InterPro" id="IPR032675">
    <property type="entry name" value="LRR_dom_sf"/>
</dbReference>
<accession>A0AAV7YNK3</accession>
<protein>
    <submittedName>
        <fullName evidence="10">Leucine rich repeat containing protein</fullName>
    </submittedName>
</protein>
<dbReference type="Gene3D" id="3.80.10.10">
    <property type="entry name" value="Ribonuclease Inhibitor"/>
    <property type="match status" value="7"/>
</dbReference>
<keyword evidence="2" id="KW-0433">Leucine-rich repeat</keyword>
<feature type="transmembrane region" description="Helical" evidence="8">
    <location>
        <begin position="1457"/>
        <end position="1477"/>
    </location>
</feature>
<dbReference type="PROSITE" id="PS51450">
    <property type="entry name" value="LRR"/>
    <property type="match status" value="9"/>
</dbReference>
<dbReference type="InterPro" id="IPR050647">
    <property type="entry name" value="Plant_LRR-RLKs"/>
</dbReference>
<evidence type="ECO:0000256" key="4">
    <source>
        <dbReference type="ARBA" id="ARBA00022741"/>
    </source>
</evidence>
<reference evidence="10" key="1">
    <citation type="submission" date="2022-08" db="EMBL/GenBank/DDBJ databases">
        <title>Novel sulphate-reducing endosymbionts in the free-living metamonad Anaeramoeba.</title>
        <authorList>
            <person name="Jerlstrom-Hultqvist J."/>
            <person name="Cepicka I."/>
            <person name="Gallot-Lavallee L."/>
            <person name="Salas-Leiva D."/>
            <person name="Curtis B.A."/>
            <person name="Zahonova K."/>
            <person name="Pipaliya S."/>
            <person name="Dacks J."/>
            <person name="Roger A.J."/>
        </authorList>
    </citation>
    <scope>NUCLEOTIDE SEQUENCE</scope>
    <source>
        <strain evidence="10">Busselton2</strain>
    </source>
</reference>
<dbReference type="PANTHER" id="PTHR48056">
    <property type="entry name" value="LRR RECEPTOR-LIKE SERINE/THREONINE-PROTEIN KINASE-RELATED"/>
    <property type="match status" value="1"/>
</dbReference>
<feature type="region of interest" description="Disordered" evidence="7">
    <location>
        <begin position="1598"/>
        <end position="1635"/>
    </location>
</feature>
<feature type="compositionally biased region" description="Polar residues" evidence="7">
    <location>
        <begin position="1271"/>
        <end position="1281"/>
    </location>
</feature>
<evidence type="ECO:0000259" key="9">
    <source>
        <dbReference type="Pfam" id="PF23598"/>
    </source>
</evidence>
<dbReference type="SUPFAM" id="SSF52058">
    <property type="entry name" value="L domain-like"/>
    <property type="match status" value="4"/>
</dbReference>
<feature type="transmembrane region" description="Helical" evidence="8">
    <location>
        <begin position="1528"/>
        <end position="1546"/>
    </location>
</feature>
<dbReference type="PRINTS" id="PR00019">
    <property type="entry name" value="LEURICHRPT"/>
</dbReference>
<dbReference type="SMART" id="SM00369">
    <property type="entry name" value="LRR_TYP"/>
    <property type="match status" value="23"/>
</dbReference>
<dbReference type="SMART" id="SM00365">
    <property type="entry name" value="LRR_SD22"/>
    <property type="match status" value="12"/>
</dbReference>
<evidence type="ECO:0000256" key="5">
    <source>
        <dbReference type="ARBA" id="ARBA00022840"/>
    </source>
</evidence>
<feature type="compositionally biased region" description="Low complexity" evidence="7">
    <location>
        <begin position="1609"/>
        <end position="1623"/>
    </location>
</feature>
<feature type="transmembrane region" description="Helical" evidence="8">
    <location>
        <begin position="1489"/>
        <end position="1508"/>
    </location>
</feature>
<evidence type="ECO:0000256" key="7">
    <source>
        <dbReference type="SAM" id="MobiDB-lite"/>
    </source>
</evidence>
<keyword evidence="8" id="KW-0812">Transmembrane</keyword>
<sequence>MRQQLDSFLNTYTSANQNEHDGPQSKTLVEDFFSSFLQQSIEFGLNNPKSETGIYQQGNMVNHDDNYEEKVTIQNASLRNNSRTFEILDMFYDSLQGQYWSKSDGWKDHDTCFCEWYGISCNVSDCNCSNETCFIESIQLDWNGLSGPIPDEFTELIELKELNLNFNSLDKLPERIYELKQLERLEIGYCSLTSLPSTFGMLESLNYLDVESNKLENLPDNFGNLTSLIHLSLRSNKLFALTENFGNLKNLNKLYLEQNFLEQLPESFGDLINAQSIWLTSNDIITLPTNIGNLISIENLYLENNLFTELPESFENLTNLKILKLTSNRLSEININFSKLINLQDLSLAGNSLSTLPNNMKYLKNLTDLKLSYNNFRKIPECLLYLNNLKTLKFENNLLEVLPDEIGKLYNLESFTLSDNNLYSLPDSFSDLKKLSLLYFNNNNFEQFPLIITQLTNVVLIDFENNKIKTIENELGNLNNLIQLNLNSNFLTTLPNSISNLTQLYRLKLRNNIISRLPDSISGLISLNYLDLSYNQLSELPESVSDLYEIYQIKLDFNQLTKLPERLSNLTSLYDLYLNYNNLKELPNSITQLTSLQTLEMNNNEITNINEKIGNLKQLKYLSLSNNLIENLPSSFCNLVSLKTLNLNNNEIINLPTNFGYLKNLEELDLSSNEIYELVDNFSNLTKLEIINLSFNQINKLNNDTSFNNLMTGVTQVNLESNQIEELPYSFFQLFNLKNLNLANNDLETFPLELNNFLNLQQLTLKGNKKITTIHSNFFSLIKLQYIDLSNCSIGGTLSFNFVYFTKLKTINLSSNKFTGTITRISFNSDFLTSIDLSYNQLTGEFDDSFLHIGQIHEIYADGNNIETISTQVSTNCETIFVISLSHNNIKQHIGEIENKFDECTMLKTLNLGYNQIYGSMNKNSFKGSSHLEDIILTSNFDLAGDFPDLLNSNYLRLVDFSNTEITGGIPEEWGFSSRLSIVNLTNIDYESMYLPSWIEKDFYNWFTTSSDSHMLCPKLVNKRLSTTSFFLNNDFDNYDGCVCENGYFRGKFGKACIKCQYGCDCQQGQIENCYPSPNLDNPQEILNCAILNNNQTCNLKIPSTIPITENNEQYEFGCKNGYSGRLCSECYHNSSSTYYSVGTLQIIINFFQSGKGISAANLGFAKGFIWIMEYLGMISNFDVKIWKCQKKQKKKSQQTLSINQNNINQNLLSSESLSSFSSMQENDEIGLRIKESGQEIDGVTESESEKEMGNEKENKGEKKKKKDPDNSFSEDTFSLDSNSNYEKESLLIDEEEKKRRKEKSLKEKREKKKLEEKQSRIENWKYICIYINLFLFTVIYLPVSCENIRIFGCSLKGYDNIKYLNSIPYYQCSPITKNYKAMLVLSIFGFFLWVIGIPLTVYLFVSKGAKYFEKDKLSIITGFLVGPFKEKFWWWFMIDLARKLCLSVFDSIVPFYSENKIIFIYFTFQISILLQHVNRPYTTPIKNFLCLLSFYSTFLSYFLKLLINLLEDNQYQQTKYVLSQSLKIKTVLVILCSLILYIWIYREQIKKMKNYLTNFLKKFKNFKKQKNYSQLELKKTTSFQIVNYKNKSQHKLLDDSNSEEYSRNDSNNVSDTTSDTSSEIIKNKLTENNK</sequence>
<feature type="domain" description="Disease resistance R13L4/SHOC-2-like LRR" evidence="9">
    <location>
        <begin position="597"/>
        <end position="787"/>
    </location>
</feature>
<feature type="coiled-coil region" evidence="6">
    <location>
        <begin position="1292"/>
        <end position="1319"/>
    </location>
</feature>
<keyword evidence="5" id="KW-0067">ATP-binding</keyword>
<feature type="transmembrane region" description="Helical" evidence="8">
    <location>
        <begin position="1418"/>
        <end position="1437"/>
    </location>
</feature>
<feature type="compositionally biased region" description="Basic and acidic residues" evidence="7">
    <location>
        <begin position="1626"/>
        <end position="1635"/>
    </location>
</feature>
<dbReference type="Proteomes" id="UP001146793">
    <property type="component" value="Unassembled WGS sequence"/>
</dbReference>
<feature type="transmembrane region" description="Helical" evidence="8">
    <location>
        <begin position="1324"/>
        <end position="1342"/>
    </location>
</feature>
<evidence type="ECO:0000256" key="2">
    <source>
        <dbReference type="ARBA" id="ARBA00022614"/>
    </source>
</evidence>
<keyword evidence="8" id="KW-0472">Membrane</keyword>
<evidence type="ECO:0000256" key="3">
    <source>
        <dbReference type="ARBA" id="ARBA00022737"/>
    </source>
</evidence>
<dbReference type="InterPro" id="IPR055414">
    <property type="entry name" value="LRR_R13L4/SHOC2-like"/>
</dbReference>
<comment type="caution">
    <text evidence="10">The sequence shown here is derived from an EMBL/GenBank/DDBJ whole genome shotgun (WGS) entry which is preliminary data.</text>
</comment>
<dbReference type="Pfam" id="PF23598">
    <property type="entry name" value="LRR_14"/>
    <property type="match status" value="2"/>
</dbReference>